<sequence length="154" mass="17461">MLRRPIWETLLKMRASGHPNILIPGQPLQSSGSDEEVPGPDEQKCKYIAHNMLPDLIWHVKVNDEEVPDTTSGSLLLQFLYLVPLDVPVHPYIHEDLKREGRDPEKIMLLSFKANLNSLQDMWKDLPVPIPSDSFVANGLCGCSLELDPKRLEE</sequence>
<dbReference type="AlphaFoldDB" id="A0AAV7RLI1"/>
<name>A0AAV7RLI1_PLEWA</name>
<reference evidence="2" key="1">
    <citation type="journal article" date="2022" name="bioRxiv">
        <title>Sequencing and chromosome-scale assembly of the giantPleurodeles waltlgenome.</title>
        <authorList>
            <person name="Brown T."/>
            <person name="Elewa A."/>
            <person name="Iarovenko S."/>
            <person name="Subramanian E."/>
            <person name="Araus A.J."/>
            <person name="Petzold A."/>
            <person name="Susuki M."/>
            <person name="Suzuki K.-i.T."/>
            <person name="Hayashi T."/>
            <person name="Toyoda A."/>
            <person name="Oliveira C."/>
            <person name="Osipova E."/>
            <person name="Leigh N.D."/>
            <person name="Simon A."/>
            <person name="Yun M.H."/>
        </authorList>
    </citation>
    <scope>NUCLEOTIDE SEQUENCE</scope>
    <source>
        <strain evidence="2">20211129_DDA</strain>
        <tissue evidence="2">Liver</tissue>
    </source>
</reference>
<protein>
    <submittedName>
        <fullName evidence="2">Uncharacterized protein</fullName>
    </submittedName>
</protein>
<comment type="caution">
    <text evidence="2">The sequence shown here is derived from an EMBL/GenBank/DDBJ whole genome shotgun (WGS) entry which is preliminary data.</text>
</comment>
<accession>A0AAV7RLI1</accession>
<evidence type="ECO:0000313" key="3">
    <source>
        <dbReference type="Proteomes" id="UP001066276"/>
    </source>
</evidence>
<dbReference type="Proteomes" id="UP001066276">
    <property type="component" value="Chromosome 5"/>
</dbReference>
<evidence type="ECO:0000313" key="2">
    <source>
        <dbReference type="EMBL" id="KAJ1151625.1"/>
    </source>
</evidence>
<gene>
    <name evidence="2" type="ORF">NDU88_004405</name>
</gene>
<evidence type="ECO:0000256" key="1">
    <source>
        <dbReference type="SAM" id="MobiDB-lite"/>
    </source>
</evidence>
<feature type="region of interest" description="Disordered" evidence="1">
    <location>
        <begin position="21"/>
        <end position="40"/>
    </location>
</feature>
<organism evidence="2 3">
    <name type="scientific">Pleurodeles waltl</name>
    <name type="common">Iberian ribbed newt</name>
    <dbReference type="NCBI Taxonomy" id="8319"/>
    <lineage>
        <taxon>Eukaryota</taxon>
        <taxon>Metazoa</taxon>
        <taxon>Chordata</taxon>
        <taxon>Craniata</taxon>
        <taxon>Vertebrata</taxon>
        <taxon>Euteleostomi</taxon>
        <taxon>Amphibia</taxon>
        <taxon>Batrachia</taxon>
        <taxon>Caudata</taxon>
        <taxon>Salamandroidea</taxon>
        <taxon>Salamandridae</taxon>
        <taxon>Pleurodelinae</taxon>
        <taxon>Pleurodeles</taxon>
    </lineage>
</organism>
<proteinExistence type="predicted"/>
<dbReference type="EMBL" id="JANPWB010000009">
    <property type="protein sequence ID" value="KAJ1151625.1"/>
    <property type="molecule type" value="Genomic_DNA"/>
</dbReference>
<keyword evidence="3" id="KW-1185">Reference proteome</keyword>